<proteinExistence type="predicted"/>
<accession>A0ACC0QM81</accession>
<reference evidence="1" key="1">
    <citation type="submission" date="2022-06" db="EMBL/GenBank/DDBJ databases">
        <title>Fusarium solani species complex genomes reveal bases of compartmentalisation and animal pathogenesis.</title>
        <authorList>
            <person name="Tsai I.J."/>
        </authorList>
    </citation>
    <scope>NUCLEOTIDE SEQUENCE</scope>
    <source>
        <strain evidence="1">Fu6.1</strain>
    </source>
</reference>
<dbReference type="Proteomes" id="UP001065298">
    <property type="component" value="Chromosome 8"/>
</dbReference>
<sequence length="822" mass="90812">MGFFSFLTRKTSSDKNQNQIKGQSYKSTVASIPPIQGELLVQRITAPLTRPHAGTYPVAGNGPNVLDQLQQAARKRSQAQLSVIDHDIDLDPAAPPPMVPRFRSFSPGRPTTAPNQAHANSLSSRPRSVARSIRSTNSAWSVPEKTRAAVRTVERPPPVPSIPSHHRRESSVDSFQDGSRFVDVLDAQGEIRPSNFRSRVAATGAREYGEDVAERNIGENGLNLNSPAVKAFYRLSSSGRLTLQTSDSGGLSVHDYDGFDDDDDDCAPPPGIPHLDLGTIRESSRPTSSSTAWRSFSGSIGGEMLRSSKSQRRLDKRPETSSQTAASLKNRRRSFNAFASPPEPRTSKPRPLSLHPSLSNFNYSAPLSPPPMPKSRPKTSEGRSRQRSIGMVEIESLVDEAFDTPAPCPTIPVRFKQAEHPSYSRPDSHLSRQDLILPRHDPPIPRHDPLPRHDSSHIRPDTHHGPSTLSLYPRSDISQPSRPSSSSSMDKPPRNRSIGGASLLRHQRLDNITEHIPVRTSSLTLQSQPCITPTTMSSGYSSNPFPRSMGQHTPSTSIDASVPPSIKINHEREQNGGMTTLGNQNNYYNAAEDDFSADTLVPSRRELEQDLSHPINAGVEAEYYISDASEDSVDSFVAWKEKRRGEEGLLYKEDYGIAGGGLPGLFEPLPIPKAPAEPPAPIKPPKTPKSPKRPTTRGTTKSNKSTPRKTRHQQHLRRSRTSTFSPPRREPRNGSSSDDEGSDSFWERARDMPHGPSFVSLADLGIDLRHLGLDQYGLTEEDDAKVDIHTAVKLRKEMRRRKMETQSRRHTRSYADEADVED</sequence>
<keyword evidence="2" id="KW-1185">Reference proteome</keyword>
<evidence type="ECO:0000313" key="1">
    <source>
        <dbReference type="EMBL" id="KAI8660243.1"/>
    </source>
</evidence>
<gene>
    <name evidence="1" type="ORF">NCS57_01000900</name>
</gene>
<protein>
    <submittedName>
        <fullName evidence="1">Uncharacterized protein</fullName>
    </submittedName>
</protein>
<evidence type="ECO:0000313" key="2">
    <source>
        <dbReference type="Proteomes" id="UP001065298"/>
    </source>
</evidence>
<comment type="caution">
    <text evidence="1">The sequence shown here is derived from an EMBL/GenBank/DDBJ whole genome shotgun (WGS) entry which is preliminary data.</text>
</comment>
<organism evidence="1 2">
    <name type="scientific">Fusarium keratoplasticum</name>
    <dbReference type="NCBI Taxonomy" id="1328300"/>
    <lineage>
        <taxon>Eukaryota</taxon>
        <taxon>Fungi</taxon>
        <taxon>Dikarya</taxon>
        <taxon>Ascomycota</taxon>
        <taxon>Pezizomycotina</taxon>
        <taxon>Sordariomycetes</taxon>
        <taxon>Hypocreomycetidae</taxon>
        <taxon>Hypocreales</taxon>
        <taxon>Nectriaceae</taxon>
        <taxon>Fusarium</taxon>
        <taxon>Fusarium solani species complex</taxon>
    </lineage>
</organism>
<dbReference type="EMBL" id="CM046510">
    <property type="protein sequence ID" value="KAI8660243.1"/>
    <property type="molecule type" value="Genomic_DNA"/>
</dbReference>
<name>A0ACC0QM81_9HYPO</name>